<evidence type="ECO:0000313" key="2">
    <source>
        <dbReference type="EMBL" id="NWE09256.1"/>
    </source>
</evidence>
<dbReference type="EMBL" id="JACARL010000026">
    <property type="protein sequence ID" value="NWE81308.1"/>
    <property type="molecule type" value="Genomic_DNA"/>
</dbReference>
<gene>
    <name evidence="2" type="ORF">HX788_19325</name>
    <name evidence="3" type="ORF">HX795_04315</name>
</gene>
<dbReference type="RefSeq" id="WP_017137063.1">
    <property type="nucleotide sequence ID" value="NZ_JACARL010000026.1"/>
</dbReference>
<reference evidence="4 5" key="1">
    <citation type="submission" date="2020-04" db="EMBL/GenBank/DDBJ databases">
        <title>Molecular characterization of pseudomonads from Agaricus bisporus reveal novel blotch 2 pathogens in Western Europe.</title>
        <authorList>
            <person name="Taparia T."/>
            <person name="Krijger M."/>
            <person name="Haynes E."/>
            <person name="Elpinstone J.G."/>
            <person name="Noble R."/>
            <person name="Van Der Wolf J."/>
        </authorList>
    </citation>
    <scope>NUCLEOTIDE SEQUENCE [LARGE SCALE GENOMIC DNA]</scope>
    <source>
        <strain evidence="3 5">K6002</strain>
        <strain evidence="2 4">K7002</strain>
    </source>
</reference>
<dbReference type="Pfam" id="PF12571">
    <property type="entry name" value="Phage_tail_fib"/>
    <property type="match status" value="1"/>
</dbReference>
<accession>A0A7Y8FLP5</accession>
<dbReference type="EMBL" id="JACARM010000032">
    <property type="protein sequence ID" value="NWE09256.1"/>
    <property type="molecule type" value="Genomic_DNA"/>
</dbReference>
<dbReference type="AlphaFoldDB" id="A0A7Y8FLP5"/>
<evidence type="ECO:0000313" key="4">
    <source>
        <dbReference type="Proteomes" id="UP000563268"/>
    </source>
</evidence>
<organism evidence="3 5">
    <name type="scientific">Pseudomonas edaphica</name>
    <dbReference type="NCBI Taxonomy" id="2006980"/>
    <lineage>
        <taxon>Bacteria</taxon>
        <taxon>Pseudomonadati</taxon>
        <taxon>Pseudomonadota</taxon>
        <taxon>Gammaproteobacteria</taxon>
        <taxon>Pseudomonadales</taxon>
        <taxon>Pseudomonadaceae</taxon>
        <taxon>Pseudomonas</taxon>
    </lineage>
</organism>
<feature type="domain" description="Phage tail fibre protein N-terminal" evidence="1">
    <location>
        <begin position="1"/>
        <end position="149"/>
    </location>
</feature>
<proteinExistence type="predicted"/>
<dbReference type="PANTHER" id="PTHR35191">
    <property type="entry name" value="PROPHAGE SIDE TAIL FIBER PROTEIN HOMOLOG STFQ-RELATED"/>
    <property type="match status" value="1"/>
</dbReference>
<evidence type="ECO:0000313" key="3">
    <source>
        <dbReference type="EMBL" id="NWE81308.1"/>
    </source>
</evidence>
<protein>
    <submittedName>
        <fullName evidence="3">Phage tail protein</fullName>
    </submittedName>
</protein>
<evidence type="ECO:0000259" key="1">
    <source>
        <dbReference type="Pfam" id="PF12571"/>
    </source>
</evidence>
<dbReference type="PANTHER" id="PTHR35191:SF1">
    <property type="entry name" value="PROPHAGE SIDE TAIL FIBER PROTEIN HOMOLOG STFQ-RELATED"/>
    <property type="match status" value="1"/>
</dbReference>
<dbReference type="Proteomes" id="UP000563268">
    <property type="component" value="Unassembled WGS sequence"/>
</dbReference>
<sequence length="792" mass="85061">MADYYTLLTNAGIAHETACKASGTPIKLTHMSVGDGGGSVYNPDATAVALRREVWRGSINALMQDQKNLSWLLAEVTIPNEVGGWYVREAAIWTDTGVLYAVIKYPESFKPVMADQGAGKEFYLRAIFQTSNASNVVLSIDDSIVKATRAWVADYVAGELAKLDTKKSVRAAATGPIVLSGAQMLDGVAVVAGDSVLVTFQAIAANNGIYTVANGAWFRRTDADVSGEVTPNLIVSVEEGTKYADTLWQLTTNAPIILGTTALEFEQIYGPSGVIPGTYRSVSVDRRGFVIGGTNPTSLAGFGIVDAFTKTESDVRFQSKLTYLPVQQGTGIGQLQNTVRLGWSGNGLKLTIDNSDLGKIWTSSDFSPDTKANWGSTLAAYGVTNAFTKDETNFLVGQRVMRDGVTNIGMASNDPSLMYMRRETDNLVYFIQKKLDYTPVSQGTGVGQNSSRVNIGWSSVGLKATVDTTDLGNFWYSGNFSPDAKANWGSTLAAYGITNAYTKDETGYLVAQRVMRDSITNIGMASNDPALMYMRRESDNALYFIQRKLDYTPVAQGTGVGQTGSRVNIGWSTVGLKATVDTTDLGNFWYSGNFSPDTKANWGSTLAAYGITNAYTKDETIAKCEEYVWSRPIRDSITTVGMASDNPEFMYMRRSTDGVVYYIQPRLGYTPIQQGGGVGQANNKIKLGFNSAGSLRLTVDATDFGDLISDANHGAKVAALGLSAVGQYAFARPLVAQPASNQGTILAGSQLLYTSLTVSDGAGNNSGLLNVGQWRLHGALTGYNASLWQRVS</sequence>
<dbReference type="InterPro" id="IPR051934">
    <property type="entry name" value="Phage_Tail_Fiber_Structural"/>
</dbReference>
<name>A0A7Y8FLP5_9PSED</name>
<evidence type="ECO:0000313" key="5">
    <source>
        <dbReference type="Proteomes" id="UP000590218"/>
    </source>
</evidence>
<dbReference type="Proteomes" id="UP000590218">
    <property type="component" value="Unassembled WGS sequence"/>
</dbReference>
<dbReference type="InterPro" id="IPR022225">
    <property type="entry name" value="Phage_tail_fibre_N"/>
</dbReference>
<comment type="caution">
    <text evidence="3">The sequence shown here is derived from an EMBL/GenBank/DDBJ whole genome shotgun (WGS) entry which is preliminary data.</text>
</comment>